<dbReference type="GO" id="GO:0016787">
    <property type="term" value="F:hydrolase activity"/>
    <property type="evidence" value="ECO:0007669"/>
    <property type="project" value="InterPro"/>
</dbReference>
<comment type="similarity">
    <text evidence="1">Belongs to the UPF0046 family.</text>
</comment>
<dbReference type="Proteomes" id="UP000887574">
    <property type="component" value="Unplaced"/>
</dbReference>
<dbReference type="InterPro" id="IPR029052">
    <property type="entry name" value="Metallo-depent_PP-like"/>
</dbReference>
<evidence type="ECO:0000313" key="4">
    <source>
        <dbReference type="WBParaSite" id="jg7967"/>
    </source>
</evidence>
<evidence type="ECO:0000256" key="1">
    <source>
        <dbReference type="ARBA" id="ARBA00007993"/>
    </source>
</evidence>
<keyword evidence="3" id="KW-1185">Reference proteome</keyword>
<dbReference type="AlphaFoldDB" id="A0A915EPB2"/>
<sequence>MTTSAPDLTVVADDRAESNIALWNQFMSKEKISRKISPLISLDAPIQPDKVRFVCISDTHEVLEKLLPKIPMGDVLLHSGDFTNFGSRKAIRAFNEQIGSLPHPHKIVIAGNHEMGFDSPTRFCNGTYQGYKLLTNCTYLENSFTEVYGIRIYGTPHHFLNHWAYYCQPGKEILQKWLNIPTYISDTPIDVLMTHTPPLGHLDWVDNEWHTGNVGCPELLNCVEKRIKPKFHVFGHIHENNGLSTNGETIFINASICDDALNVVDSPIVFDIDLPEGMTKN</sequence>
<organism evidence="3 4">
    <name type="scientific">Ditylenchus dipsaci</name>
    <dbReference type="NCBI Taxonomy" id="166011"/>
    <lineage>
        <taxon>Eukaryota</taxon>
        <taxon>Metazoa</taxon>
        <taxon>Ecdysozoa</taxon>
        <taxon>Nematoda</taxon>
        <taxon>Chromadorea</taxon>
        <taxon>Rhabditida</taxon>
        <taxon>Tylenchina</taxon>
        <taxon>Tylenchomorpha</taxon>
        <taxon>Sphaerularioidea</taxon>
        <taxon>Anguinidae</taxon>
        <taxon>Anguininae</taxon>
        <taxon>Ditylenchus</taxon>
    </lineage>
</organism>
<dbReference type="InterPro" id="IPR051693">
    <property type="entry name" value="UPF0046_metallophosphoest"/>
</dbReference>
<dbReference type="CDD" id="cd07379">
    <property type="entry name" value="MPP_239FB"/>
    <property type="match status" value="1"/>
</dbReference>
<name>A0A915EPB2_9BILA</name>
<dbReference type="Pfam" id="PF00149">
    <property type="entry name" value="Metallophos"/>
    <property type="match status" value="1"/>
</dbReference>
<feature type="domain" description="Calcineurin-like phosphoesterase" evidence="2">
    <location>
        <begin position="52"/>
        <end position="239"/>
    </location>
</feature>
<dbReference type="WBParaSite" id="jg7967">
    <property type="protein sequence ID" value="jg7967"/>
    <property type="gene ID" value="jg7967"/>
</dbReference>
<accession>A0A915EPB2</accession>
<evidence type="ECO:0000259" key="2">
    <source>
        <dbReference type="Pfam" id="PF00149"/>
    </source>
</evidence>
<dbReference type="PANTHER" id="PTHR12905">
    <property type="entry name" value="METALLOPHOSPHOESTERASE"/>
    <property type="match status" value="1"/>
</dbReference>
<dbReference type="SUPFAM" id="SSF56300">
    <property type="entry name" value="Metallo-dependent phosphatases"/>
    <property type="match status" value="1"/>
</dbReference>
<reference evidence="4" key="1">
    <citation type="submission" date="2022-11" db="UniProtKB">
        <authorList>
            <consortium name="WormBaseParasite"/>
        </authorList>
    </citation>
    <scope>IDENTIFICATION</scope>
</reference>
<dbReference type="PANTHER" id="PTHR12905:SF0">
    <property type="entry name" value="CALCINEURIN-LIKE PHOSPHOESTERASE DOMAIN-CONTAINING PROTEIN"/>
    <property type="match status" value="1"/>
</dbReference>
<dbReference type="Gene3D" id="3.60.21.10">
    <property type="match status" value="1"/>
</dbReference>
<evidence type="ECO:0000313" key="3">
    <source>
        <dbReference type="Proteomes" id="UP000887574"/>
    </source>
</evidence>
<dbReference type="InterPro" id="IPR004843">
    <property type="entry name" value="Calcineurin-like_PHP"/>
</dbReference>
<protein>
    <submittedName>
        <fullName evidence="4">Calcineurin-like phosphoesterase domain-containing protein</fullName>
    </submittedName>
</protein>
<proteinExistence type="inferred from homology"/>